<keyword evidence="3" id="KW-1185">Reference proteome</keyword>
<feature type="region of interest" description="Disordered" evidence="1">
    <location>
        <begin position="102"/>
        <end position="160"/>
    </location>
</feature>
<comment type="caution">
    <text evidence="2">The sequence shown here is derived from an EMBL/GenBank/DDBJ whole genome shotgun (WGS) entry which is preliminary data.</text>
</comment>
<dbReference type="Pfam" id="PF10175">
    <property type="entry name" value="MPP6"/>
    <property type="match status" value="1"/>
</dbReference>
<accession>H0H0I2</accession>
<feature type="compositionally biased region" description="Basic and acidic residues" evidence="1">
    <location>
        <begin position="47"/>
        <end position="59"/>
    </location>
</feature>
<evidence type="ECO:0000313" key="2">
    <source>
        <dbReference type="EMBL" id="EHN00393.1"/>
    </source>
</evidence>
<feature type="region of interest" description="Disordered" evidence="1">
    <location>
        <begin position="22"/>
        <end position="77"/>
    </location>
</feature>
<name>H0H0I2_SACCK</name>
<evidence type="ECO:0000256" key="1">
    <source>
        <dbReference type="SAM" id="MobiDB-lite"/>
    </source>
</evidence>
<feature type="compositionally biased region" description="Basic residues" evidence="1">
    <location>
        <begin position="167"/>
        <end position="185"/>
    </location>
</feature>
<gene>
    <name evidence="2" type="ORF">VIN7_9679</name>
</gene>
<proteinExistence type="predicted"/>
<dbReference type="HOGENOM" id="CLU_132767_0_0_1"/>
<dbReference type="Proteomes" id="UP000009009">
    <property type="component" value="Unassembled WGS sequence"/>
</dbReference>
<feature type="region of interest" description="Disordered" evidence="1">
    <location>
        <begin position="166"/>
        <end position="185"/>
    </location>
</feature>
<dbReference type="OrthoDB" id="4084022at2759"/>
<evidence type="ECO:0000313" key="3">
    <source>
        <dbReference type="Proteomes" id="UP000009009"/>
    </source>
</evidence>
<organism evidence="2 3">
    <name type="scientific">Saccharomyces cerevisiae x Saccharomyces kudriavzevii (strain VIN7)</name>
    <name type="common">Yeast</name>
    <dbReference type="NCBI Taxonomy" id="1095631"/>
    <lineage>
        <taxon>Eukaryota</taxon>
        <taxon>Fungi</taxon>
        <taxon>Dikarya</taxon>
        <taxon>Ascomycota</taxon>
        <taxon>Saccharomycotina</taxon>
        <taxon>Saccharomycetes</taxon>
        <taxon>Saccharomycetales</taxon>
        <taxon>Saccharomycetaceae</taxon>
        <taxon>Saccharomyces</taxon>
    </lineage>
</organism>
<feature type="compositionally biased region" description="Low complexity" evidence="1">
    <location>
        <begin position="32"/>
        <end position="42"/>
    </location>
</feature>
<dbReference type="PhylomeDB" id="H0H0I2"/>
<dbReference type="AlphaFoldDB" id="H0H0I2"/>
<sequence>MSAHNGVTGKLSSRVMNMKFMKFGRTDDDESSNSNTPSNANSDVESTEQKRKVFGRDNSEWDLNSYNDSVEENLHKEKKKIKKVVYKKRRHPVISNVGYSELRKSEGLVRGRKTFGDSADEINAKKRGLEESEQNEEGNDAKDKEATGGQGQDEDEYGLDKLFKDSIKKRKISQNTKTKKKKSKQ</sequence>
<dbReference type="EMBL" id="AGVY01000351">
    <property type="protein sequence ID" value="EHN00393.1"/>
    <property type="molecule type" value="Genomic_DNA"/>
</dbReference>
<reference evidence="2 3" key="1">
    <citation type="journal article" date="2012" name="FEMS Yeast Res.">
        <title>The genome sequence of the wine yeast VIN7 reveals an allotriploid hybrid genome with Saccharomyces cerevisiae and Saccharomyces kudriavzevii origins.</title>
        <authorList>
            <person name="Borneman A.R."/>
            <person name="Desany B.A."/>
            <person name="Riches D."/>
            <person name="Affourtit J.P."/>
            <person name="Forgan A.H."/>
            <person name="Pretorius I.S."/>
            <person name="Egholm M."/>
            <person name="Chambers P.J."/>
        </authorList>
    </citation>
    <scope>NUCLEOTIDE SEQUENCE [LARGE SCALE GENOMIC DNA]</scope>
    <source>
        <strain evidence="2 3">VIN7</strain>
    </source>
</reference>
<protein>
    <submittedName>
        <fullName evidence="2">YNR024W-like protein</fullName>
    </submittedName>
</protein>